<dbReference type="EMBL" id="QFQP01000020">
    <property type="protein sequence ID" value="PZR09588.1"/>
    <property type="molecule type" value="Genomic_DNA"/>
</dbReference>
<dbReference type="Pfam" id="PF02201">
    <property type="entry name" value="SWIB"/>
    <property type="match status" value="1"/>
</dbReference>
<dbReference type="InterPro" id="IPR019835">
    <property type="entry name" value="SWIB_domain"/>
</dbReference>
<dbReference type="InterPro" id="IPR036885">
    <property type="entry name" value="SWIB_MDM2_dom_sf"/>
</dbReference>
<proteinExistence type="predicted"/>
<name>A0A2W5UKJ7_9BACT</name>
<evidence type="ECO:0000313" key="3">
    <source>
        <dbReference type="EMBL" id="PZR09588.1"/>
    </source>
</evidence>
<feature type="domain" description="DM2" evidence="2">
    <location>
        <begin position="22"/>
        <end position="96"/>
    </location>
</feature>
<sequence>MAAKKPAAKKPAAKSGRKPSAAFMKELTPSAELAEVVGAKPLPRTQVIKKLWEYFKKNKLNDGQTINLDDKLKKVYGNKKTIKMTEVSKAFSHLKG</sequence>
<accession>A0A2W5UKJ7</accession>
<evidence type="ECO:0000256" key="1">
    <source>
        <dbReference type="SAM" id="MobiDB-lite"/>
    </source>
</evidence>
<evidence type="ECO:0000259" key="2">
    <source>
        <dbReference type="PROSITE" id="PS51925"/>
    </source>
</evidence>
<dbReference type="SMART" id="SM00151">
    <property type="entry name" value="SWIB"/>
    <property type="match status" value="1"/>
</dbReference>
<dbReference type="SUPFAM" id="SSF47592">
    <property type="entry name" value="SWIB/MDM2 domain"/>
    <property type="match status" value="1"/>
</dbReference>
<protein>
    <recommendedName>
        <fullName evidence="2">DM2 domain-containing protein</fullName>
    </recommendedName>
</protein>
<dbReference type="AlphaFoldDB" id="A0A2W5UKJ7"/>
<feature type="compositionally biased region" description="Basic residues" evidence="1">
    <location>
        <begin position="1"/>
        <end position="17"/>
    </location>
</feature>
<dbReference type="Proteomes" id="UP000249061">
    <property type="component" value="Unassembled WGS sequence"/>
</dbReference>
<comment type="caution">
    <text evidence="3">The sequence shown here is derived from an EMBL/GenBank/DDBJ whole genome shotgun (WGS) entry which is preliminary data.</text>
</comment>
<dbReference type="InterPro" id="IPR003121">
    <property type="entry name" value="SWIB_MDM2_domain"/>
</dbReference>
<evidence type="ECO:0000313" key="4">
    <source>
        <dbReference type="Proteomes" id="UP000249061"/>
    </source>
</evidence>
<dbReference type="Gene3D" id="1.10.245.10">
    <property type="entry name" value="SWIB/MDM2 domain"/>
    <property type="match status" value="1"/>
</dbReference>
<dbReference type="CDD" id="cd10567">
    <property type="entry name" value="SWIB-MDM2_like"/>
    <property type="match status" value="1"/>
</dbReference>
<dbReference type="PROSITE" id="PS51925">
    <property type="entry name" value="SWIB_MDM2"/>
    <property type="match status" value="1"/>
</dbReference>
<dbReference type="PANTHER" id="PTHR13844">
    <property type="entry name" value="SWI/SNF-RELATED MATRIX-ASSOCIATED ACTIN-DEPENDENT REGULATOR OF CHROMATIN SUBFAMILY D"/>
    <property type="match status" value="1"/>
</dbReference>
<feature type="region of interest" description="Disordered" evidence="1">
    <location>
        <begin position="1"/>
        <end position="21"/>
    </location>
</feature>
<reference evidence="3 4" key="1">
    <citation type="submission" date="2017-08" db="EMBL/GenBank/DDBJ databases">
        <title>Infants hospitalized years apart are colonized by the same room-sourced microbial strains.</title>
        <authorList>
            <person name="Brooks B."/>
            <person name="Olm M.R."/>
            <person name="Firek B.A."/>
            <person name="Baker R."/>
            <person name="Thomas B.C."/>
            <person name="Morowitz M.J."/>
            <person name="Banfield J.F."/>
        </authorList>
    </citation>
    <scope>NUCLEOTIDE SEQUENCE [LARGE SCALE GENOMIC DNA]</scope>
    <source>
        <strain evidence="3">S2_003_000_R2_14</strain>
    </source>
</reference>
<organism evidence="3 4">
    <name type="scientific">Archangium gephyra</name>
    <dbReference type="NCBI Taxonomy" id="48"/>
    <lineage>
        <taxon>Bacteria</taxon>
        <taxon>Pseudomonadati</taxon>
        <taxon>Myxococcota</taxon>
        <taxon>Myxococcia</taxon>
        <taxon>Myxococcales</taxon>
        <taxon>Cystobacterineae</taxon>
        <taxon>Archangiaceae</taxon>
        <taxon>Archangium</taxon>
    </lineage>
</organism>
<gene>
    <name evidence="3" type="ORF">DI536_21855</name>
</gene>